<keyword evidence="3" id="KW-1185">Reference proteome</keyword>
<protein>
    <submittedName>
        <fullName evidence="2">Uncharacterized protein</fullName>
    </submittedName>
</protein>
<proteinExistence type="predicted"/>
<keyword evidence="1" id="KW-0812">Transmembrane</keyword>
<dbReference type="AlphaFoldDB" id="A0A1U6II96"/>
<dbReference type="Proteomes" id="UP000190989">
    <property type="component" value="Unassembled WGS sequence"/>
</dbReference>
<evidence type="ECO:0000256" key="1">
    <source>
        <dbReference type="SAM" id="Phobius"/>
    </source>
</evidence>
<name>A0A1U6II96_9SPHN</name>
<dbReference type="STRING" id="428990.SAMN06295987_10743"/>
<evidence type="ECO:0000313" key="3">
    <source>
        <dbReference type="Proteomes" id="UP000190989"/>
    </source>
</evidence>
<sequence length="43" mass="4587">MASEPRLIDRFTGAFVEEIGKWAARLVIALVVAAASGYILLPA</sequence>
<accession>A0A1U6II96</accession>
<reference evidence="3" key="1">
    <citation type="submission" date="2017-02" db="EMBL/GenBank/DDBJ databases">
        <authorList>
            <person name="Varghese N."/>
            <person name="Submissions S."/>
        </authorList>
    </citation>
    <scope>NUCLEOTIDE SEQUENCE [LARGE SCALE GENOMIC DNA]</scope>
    <source>
        <strain evidence="3">SM117</strain>
    </source>
</reference>
<dbReference type="EMBL" id="FVZE01000007">
    <property type="protein sequence ID" value="SLK07756.1"/>
    <property type="molecule type" value="Genomic_DNA"/>
</dbReference>
<evidence type="ECO:0000313" key="2">
    <source>
        <dbReference type="EMBL" id="SLK07756.1"/>
    </source>
</evidence>
<gene>
    <name evidence="2" type="ORF">SAMN06295987_10743</name>
</gene>
<keyword evidence="1" id="KW-1133">Transmembrane helix</keyword>
<feature type="transmembrane region" description="Helical" evidence="1">
    <location>
        <begin position="22"/>
        <end position="41"/>
    </location>
</feature>
<organism evidence="2 3">
    <name type="scientific">Novosphingobium mathurense</name>
    <dbReference type="NCBI Taxonomy" id="428990"/>
    <lineage>
        <taxon>Bacteria</taxon>
        <taxon>Pseudomonadati</taxon>
        <taxon>Pseudomonadota</taxon>
        <taxon>Alphaproteobacteria</taxon>
        <taxon>Sphingomonadales</taxon>
        <taxon>Sphingomonadaceae</taxon>
        <taxon>Novosphingobium</taxon>
    </lineage>
</organism>
<keyword evidence="1" id="KW-0472">Membrane</keyword>
<dbReference type="RefSeq" id="WP_281251251.1">
    <property type="nucleotide sequence ID" value="NZ_FVZE01000007.1"/>
</dbReference>